<dbReference type="RefSeq" id="WP_248346421.1">
    <property type="nucleotide sequence ID" value="NZ_AP025592.1"/>
</dbReference>
<dbReference type="Proteomes" id="UP001162734">
    <property type="component" value="Chromosome"/>
</dbReference>
<gene>
    <name evidence="3" type="ORF">AMPC_38740</name>
</gene>
<evidence type="ECO:0000259" key="2">
    <source>
        <dbReference type="Pfam" id="PF03193"/>
    </source>
</evidence>
<keyword evidence="4" id="KW-1185">Reference proteome</keyword>
<organism evidence="3 4">
    <name type="scientific">Anaeromyxobacter paludicola</name>
    <dbReference type="NCBI Taxonomy" id="2918171"/>
    <lineage>
        <taxon>Bacteria</taxon>
        <taxon>Pseudomonadati</taxon>
        <taxon>Myxococcota</taxon>
        <taxon>Myxococcia</taxon>
        <taxon>Myxococcales</taxon>
        <taxon>Cystobacterineae</taxon>
        <taxon>Anaeromyxobacteraceae</taxon>
        <taxon>Anaeromyxobacter</taxon>
    </lineage>
</organism>
<evidence type="ECO:0000313" key="4">
    <source>
        <dbReference type="Proteomes" id="UP001162734"/>
    </source>
</evidence>
<evidence type="ECO:0000256" key="1">
    <source>
        <dbReference type="SAM" id="MobiDB-lite"/>
    </source>
</evidence>
<dbReference type="EMBL" id="AP025592">
    <property type="protein sequence ID" value="BDG10761.1"/>
    <property type="molecule type" value="Genomic_DNA"/>
</dbReference>
<feature type="compositionally biased region" description="Basic residues" evidence="1">
    <location>
        <begin position="165"/>
        <end position="184"/>
    </location>
</feature>
<dbReference type="Pfam" id="PF03193">
    <property type="entry name" value="RsgA_GTPase"/>
    <property type="match status" value="1"/>
</dbReference>
<reference evidence="4" key="1">
    <citation type="journal article" date="2022" name="Int. J. Syst. Evol. Microbiol.">
        <title>Anaeromyxobacter oryzae sp. nov., Anaeromyxobacter diazotrophicus sp. nov. and Anaeromyxobacter paludicola sp. nov., isolated from paddy soils.</title>
        <authorList>
            <person name="Itoh H."/>
            <person name="Xu Z."/>
            <person name="Mise K."/>
            <person name="Masuda Y."/>
            <person name="Ushijima N."/>
            <person name="Hayakawa C."/>
            <person name="Shiratori Y."/>
            <person name="Senoo K."/>
        </authorList>
    </citation>
    <scope>NUCLEOTIDE SEQUENCE [LARGE SCALE GENOMIC DNA]</scope>
    <source>
        <strain evidence="4">Red630</strain>
    </source>
</reference>
<dbReference type="InterPro" id="IPR010914">
    <property type="entry name" value="RsgA_GTPase_dom"/>
</dbReference>
<sequence>MVHPELIGFGPFFSSQLSLEELQSSLVGRAVADRGRGLLVLFPDGAHPVVLPGRLRAEGVLPVVGDFVVATPGPDRTVTRVLERRTWLSRNVAGSATAEQVLAANVDVVFVVQGLDEGPSPRRLERTLAAVHAGGAEPVIVLTSPTGPRTSPARSTWPAPPRPPPRSRSRPGSRARGSPRSRPA</sequence>
<evidence type="ECO:0000313" key="3">
    <source>
        <dbReference type="EMBL" id="BDG10761.1"/>
    </source>
</evidence>
<dbReference type="InterPro" id="IPR027417">
    <property type="entry name" value="P-loop_NTPase"/>
</dbReference>
<protein>
    <recommendedName>
        <fullName evidence="2">EngC GTPase domain-containing protein</fullName>
    </recommendedName>
</protein>
<proteinExistence type="predicted"/>
<name>A0ABN6NCF1_9BACT</name>
<feature type="region of interest" description="Disordered" evidence="1">
    <location>
        <begin position="139"/>
        <end position="184"/>
    </location>
</feature>
<dbReference type="Gene3D" id="3.40.50.300">
    <property type="entry name" value="P-loop containing nucleotide triphosphate hydrolases"/>
    <property type="match status" value="1"/>
</dbReference>
<feature type="domain" description="EngC GTPase" evidence="2">
    <location>
        <begin position="81"/>
        <end position="143"/>
    </location>
</feature>
<accession>A0ABN6NCF1</accession>